<organism evidence="2 3">
    <name type="scientific">Mycobacterium vicinigordonae</name>
    <dbReference type="NCBI Taxonomy" id="1719132"/>
    <lineage>
        <taxon>Bacteria</taxon>
        <taxon>Bacillati</taxon>
        <taxon>Actinomycetota</taxon>
        <taxon>Actinomycetes</taxon>
        <taxon>Mycobacteriales</taxon>
        <taxon>Mycobacteriaceae</taxon>
        <taxon>Mycobacterium</taxon>
    </lineage>
</organism>
<proteinExistence type="predicted"/>
<reference evidence="3" key="1">
    <citation type="submission" date="2020-07" db="EMBL/GenBank/DDBJ databases">
        <title>Description of Mycobacterium gordonae subsp. intergordonae subsp.nov. and Mycobacterium gordonae subsp. gordonae subsp. nov.</title>
        <authorList>
            <person name="Yu X."/>
        </authorList>
    </citation>
    <scope>NUCLEOTIDE SEQUENCE [LARGE SCALE GENOMIC DNA]</scope>
    <source>
        <strain evidence="3">24</strain>
    </source>
</reference>
<sequence>MSADLIYRSAAAGRSCWSRNHHGHRRDLPIDRWMGGAQSTPQDRSADEHVLALCSSRPTLDVGCGPGRFAAALQQRGLPALGIDNSTAAVEMTRQRGGTAIRRDLFAPLPGEGNWDQVLLTDGNIGIGGDPVQTLRRAADLLAPGGVVIAEIDCPATSICYELIRWETDHHLGHWFPWSRVGLGALAGIAVAAGLLVTQAVDIHNRVITVLKADAGAQRGVNGGVVT</sequence>
<dbReference type="AlphaFoldDB" id="A0A7D6E281"/>
<feature type="domain" description="Methyltransferase" evidence="1">
    <location>
        <begin position="60"/>
        <end position="146"/>
    </location>
</feature>
<dbReference type="SUPFAM" id="SSF53335">
    <property type="entry name" value="S-adenosyl-L-methionine-dependent methyltransferases"/>
    <property type="match status" value="1"/>
</dbReference>
<evidence type="ECO:0000313" key="3">
    <source>
        <dbReference type="Proteomes" id="UP000510682"/>
    </source>
</evidence>
<dbReference type="InterPro" id="IPR041698">
    <property type="entry name" value="Methyltransf_25"/>
</dbReference>
<dbReference type="Proteomes" id="UP000510682">
    <property type="component" value="Chromosome"/>
</dbReference>
<dbReference type="EMBL" id="CP059165">
    <property type="protein sequence ID" value="QLL10327.1"/>
    <property type="molecule type" value="Genomic_DNA"/>
</dbReference>
<dbReference type="InterPro" id="IPR029063">
    <property type="entry name" value="SAM-dependent_MTases_sf"/>
</dbReference>
<dbReference type="GO" id="GO:0032259">
    <property type="term" value="P:methylation"/>
    <property type="evidence" value="ECO:0007669"/>
    <property type="project" value="UniProtKB-KW"/>
</dbReference>
<accession>A0A7D6E281</accession>
<reference evidence="2 3" key="2">
    <citation type="submission" date="2020-07" db="EMBL/GenBank/DDBJ databases">
        <authorList>
            <person name="Yu X."/>
        </authorList>
    </citation>
    <scope>NUCLEOTIDE SEQUENCE [LARGE SCALE GENOMIC DNA]</scope>
    <source>
        <strain evidence="3">24</strain>
    </source>
</reference>
<dbReference type="CDD" id="cd02440">
    <property type="entry name" value="AdoMet_MTases"/>
    <property type="match status" value="1"/>
</dbReference>
<evidence type="ECO:0000259" key="1">
    <source>
        <dbReference type="Pfam" id="PF13649"/>
    </source>
</evidence>
<keyword evidence="3" id="KW-1185">Reference proteome</keyword>
<dbReference type="KEGG" id="mgor:H0P51_18400"/>
<keyword evidence="2" id="KW-0489">Methyltransferase</keyword>
<name>A0A7D6E281_9MYCO</name>
<keyword evidence="2" id="KW-0808">Transferase</keyword>
<dbReference type="RefSeq" id="WP_180919070.1">
    <property type="nucleotide sequence ID" value="NZ_CP059165.1"/>
</dbReference>
<gene>
    <name evidence="2" type="ORF">H0P51_18400</name>
</gene>
<reference evidence="3" key="3">
    <citation type="submission" date="2023-07" db="EMBL/GenBank/DDBJ databases">
        <title>Description of Mycobacterium gordonae subsp. intergordonae subsp.nov. and Mycobacterium gordonae subsp. gordonae subsp. nov.</title>
        <authorList>
            <person name="Huang H."/>
        </authorList>
    </citation>
    <scope>NUCLEOTIDE SEQUENCE [LARGE SCALE GENOMIC DNA]</scope>
    <source>
        <strain evidence="3">24</strain>
    </source>
</reference>
<protein>
    <submittedName>
        <fullName evidence="2">Class I SAM-dependent methyltransferase</fullName>
    </submittedName>
</protein>
<dbReference type="GO" id="GO:0008168">
    <property type="term" value="F:methyltransferase activity"/>
    <property type="evidence" value="ECO:0007669"/>
    <property type="project" value="UniProtKB-KW"/>
</dbReference>
<dbReference type="Gene3D" id="3.40.50.150">
    <property type="entry name" value="Vaccinia Virus protein VP39"/>
    <property type="match status" value="1"/>
</dbReference>
<evidence type="ECO:0000313" key="2">
    <source>
        <dbReference type="EMBL" id="QLL10327.1"/>
    </source>
</evidence>
<dbReference type="Pfam" id="PF13649">
    <property type="entry name" value="Methyltransf_25"/>
    <property type="match status" value="1"/>
</dbReference>